<evidence type="ECO:0000259" key="1">
    <source>
        <dbReference type="Pfam" id="PF00535"/>
    </source>
</evidence>
<feature type="domain" description="Glycosyltransferase 2-like" evidence="1">
    <location>
        <begin position="19"/>
        <end position="171"/>
    </location>
</feature>
<keyword evidence="3" id="KW-1185">Reference proteome</keyword>
<proteinExistence type="predicted"/>
<dbReference type="Proteomes" id="UP000007029">
    <property type="component" value="Plasmid pTB2"/>
</dbReference>
<organism evidence="2 3">
    <name type="scientific">Roseobacter denitrificans (strain ATCC 33942 / OCh 114)</name>
    <name type="common">Erythrobacter sp. (strain OCh 114)</name>
    <name type="synonym">Roseobacter denitrificans</name>
    <dbReference type="NCBI Taxonomy" id="375451"/>
    <lineage>
        <taxon>Bacteria</taxon>
        <taxon>Pseudomonadati</taxon>
        <taxon>Pseudomonadota</taxon>
        <taxon>Alphaproteobacteria</taxon>
        <taxon>Rhodobacterales</taxon>
        <taxon>Roseobacteraceae</taxon>
        <taxon>Roseobacter</taxon>
    </lineage>
</organism>
<dbReference type="eggNOG" id="COG0463">
    <property type="taxonomic scope" value="Bacteria"/>
</dbReference>
<dbReference type="Gene3D" id="3.90.550.10">
    <property type="entry name" value="Spore Coat Polysaccharide Biosynthesis Protein SpsA, Chain A"/>
    <property type="match status" value="1"/>
</dbReference>
<geneLocation type="plasmid" evidence="2 3">
    <name>pTB2</name>
</geneLocation>
<gene>
    <name evidence="2" type="ordered locus">RD1_B0050</name>
</gene>
<protein>
    <submittedName>
        <fullName evidence="2">Glycosyl transferase, group 2 family domain protein</fullName>
    </submittedName>
</protein>
<accession>Q07GE1</accession>
<sequence>MATNPPARTPKTPPCCLDIGIFAHNESDNIARTLETLNRQDILDNPDFIIRLHVLANGCSDDTVARAKAAIDTLPGARDYVVHDLSEGGKSRTWNRFVHDLSRPEADLLMFCDADIDIPNADNITRLVRYRESRPGRVAGSSQAVKDITYHAGPLSPKDRLISAAGGTLYNWQKSIIGSFYIAEAAVVRRFHLPIGLPVEDGFVRAMILTDVMRKPEDLNRIDSEEGIFHLYKSERSVRTILRHQVRLVIGNAINTVVFGILHASDTPQAVLASAARDPDWLNGVLDRELPRKYGYVPVNALTKRIKKFGATPLKRKPVILVGFVFDCVVYVMAQFKMSRGVGAGFW</sequence>
<dbReference type="CAZy" id="GT2">
    <property type="family name" value="Glycosyltransferase Family 2"/>
</dbReference>
<dbReference type="EMBL" id="CP000465">
    <property type="protein sequence ID" value="ABI93458.1"/>
    <property type="molecule type" value="Genomic_DNA"/>
</dbReference>
<evidence type="ECO:0000313" key="3">
    <source>
        <dbReference type="Proteomes" id="UP000007029"/>
    </source>
</evidence>
<dbReference type="InterPro" id="IPR029044">
    <property type="entry name" value="Nucleotide-diphossugar_trans"/>
</dbReference>
<dbReference type="Pfam" id="PF00535">
    <property type="entry name" value="Glycos_transf_2"/>
    <property type="match status" value="1"/>
</dbReference>
<evidence type="ECO:0000313" key="2">
    <source>
        <dbReference type="EMBL" id="ABI93458.1"/>
    </source>
</evidence>
<dbReference type="InterPro" id="IPR001173">
    <property type="entry name" value="Glyco_trans_2-like"/>
</dbReference>
<dbReference type="HOGENOM" id="CLU_789711_0_0_5"/>
<dbReference type="SUPFAM" id="SSF53448">
    <property type="entry name" value="Nucleotide-diphospho-sugar transferases"/>
    <property type="match status" value="1"/>
</dbReference>
<dbReference type="RefSeq" id="WP_011655514.1">
    <property type="nucleotide sequence ID" value="NC_008387.1"/>
</dbReference>
<reference evidence="2 3" key="1">
    <citation type="journal article" date="2007" name="J. Bacteriol.">
        <title>The complete genome sequence of Roseobacter denitrificans reveals a mixotrophic rather than photosynthetic metabolism.</title>
        <authorList>
            <person name="Swingley W.D."/>
            <person name="Sadekar S."/>
            <person name="Mastrian S.D."/>
            <person name="Matthies H.J."/>
            <person name="Hao J."/>
            <person name="Ramos H."/>
            <person name="Acharya C.R."/>
            <person name="Conrad A.L."/>
            <person name="Taylor H.L."/>
            <person name="Dejesa L.C."/>
            <person name="Shah M.K."/>
            <person name="O'huallachain M.E."/>
            <person name="Lince M.T."/>
            <person name="Blankenship R.E."/>
            <person name="Beatty J.T."/>
            <person name="Touchman J.W."/>
        </authorList>
    </citation>
    <scope>NUCLEOTIDE SEQUENCE [LARGE SCALE GENOMIC DNA]</scope>
    <source>
        <strain evidence="3">ATCC 33942 / OCh 114</strain>
        <plasmid evidence="2 3">pTB2</plasmid>
    </source>
</reference>
<keyword evidence="2" id="KW-0808">Transferase</keyword>
<dbReference type="AlphaFoldDB" id="Q07GE1"/>
<keyword evidence="2" id="KW-0614">Plasmid</keyword>
<name>Q07GE1_ROSDO</name>
<dbReference type="KEGG" id="rde:RD1_B0050"/>
<dbReference type="GO" id="GO:0016740">
    <property type="term" value="F:transferase activity"/>
    <property type="evidence" value="ECO:0007669"/>
    <property type="project" value="UniProtKB-KW"/>
</dbReference>